<dbReference type="NCBIfam" id="NF041766">
    <property type="entry name" value="choice_anch_U"/>
    <property type="match status" value="1"/>
</dbReference>
<evidence type="ECO:0000259" key="6">
    <source>
        <dbReference type="SMART" id="SM00495"/>
    </source>
</evidence>
<dbReference type="InterPro" id="IPR056861">
    <property type="entry name" value="HMCN1-like_VWA"/>
</dbReference>
<keyword evidence="8" id="KW-1185">Reference proteome</keyword>
<keyword evidence="3" id="KW-0732">Signal</keyword>
<evidence type="ECO:0000256" key="4">
    <source>
        <dbReference type="ARBA" id="ARBA00022801"/>
    </source>
</evidence>
<evidence type="ECO:0000313" key="8">
    <source>
        <dbReference type="Proteomes" id="UP001195660"/>
    </source>
</evidence>
<feature type="domain" description="Chitin-binding type-3" evidence="6">
    <location>
        <begin position="842"/>
        <end position="890"/>
    </location>
</feature>
<sequence length="894" mass="94959">MKKLLKEMPKGKRTSGYFSVLHVFATDKPQKPGEAPAEAAKKSSATANKCDHGFNKTILGTKYLVSGINKDHHGENALHPAAQSAATTATKEYLELVIAEIRKAFPDVEEQDQKLMDFFDVNLQPIGFVVDTTGSMGSIKQGVVNNITRIIDEYKTKNKENYKAARFLLTQFNDPGFGPTVVGNPDQIRAAAASIPIYGGGDCPELAFSGLVDALKKARRKSTLYVFTDASSSDSSASSVAQSMANAKEIKIHFITSGSCSPIDPAYYATAAVTGGSVILTSHNQRETEAIYPLLQAGLGDGVSIINATVTPTSTLERVPVQIDESISRMTTTISSMSYKTLRLIAPDGREATESLGAVGRVASANIYAIDNPQPGTWYAEVDLTERTPMPIIVDVTTNTPQRVITGNFVEWSGRPDHEGWFNLAGDPLGGEQTVRVEMSKPLLNPRIALMDASGRELISAALTLQDGTTALYMGKITVPQTAFKLVVIGSDSKGNKVQRMLPKLYGGKNLKLDTVWANNPFAEGQHAVIRYLVSSLVDGDVALNVQPSAGTVSYPSGNTVKLSKNGTAYIDADILLPLGMTDDLQVTATITTGSGLNENRTSISSEEPVHKDTDRDGVADISEQGLSGGDPLLDNDGDGVPDFQQARVVSTWSADHTFYLSFVGNNGSVFSNFNNKPIPANANIASPLLGASTFTLSEGTGKSLTILLPSRLVAGSLWSPVKGKLNEPWQQIPASGLNNAAFGKGEIAITLEDGGLFDMDQVVNGQVTATLAIGDFSLGGQCKAWQEGATYKIGDVTSFSGKIYTTLQSHTALSTASWSPANAPSLWQVGGVCGAPVVPSCKAWTEGTAFVAGDAVKYNSAVYTAIITHTPPVGANWNPSVAQSLWVKDGVCQ</sequence>
<dbReference type="InterPro" id="IPR036573">
    <property type="entry name" value="CBM_sf_5/12"/>
</dbReference>
<evidence type="ECO:0000256" key="5">
    <source>
        <dbReference type="SAM" id="MobiDB-lite"/>
    </source>
</evidence>
<feature type="region of interest" description="Disordered" evidence="5">
    <location>
        <begin position="596"/>
        <end position="641"/>
    </location>
</feature>
<proteinExistence type="predicted"/>
<dbReference type="SUPFAM" id="SSF53300">
    <property type="entry name" value="vWA-like"/>
    <property type="match status" value="1"/>
</dbReference>
<dbReference type="SUPFAM" id="SSF51055">
    <property type="entry name" value="Carbohydrate binding domain"/>
    <property type="match status" value="2"/>
</dbReference>
<dbReference type="InterPro" id="IPR052577">
    <property type="entry name" value="VWA7"/>
</dbReference>
<accession>A0ABS2CBT2</accession>
<dbReference type="PANTHER" id="PTHR14905">
    <property type="entry name" value="NG37"/>
    <property type="match status" value="1"/>
</dbReference>
<dbReference type="Gene3D" id="3.40.50.410">
    <property type="entry name" value="von Willebrand factor, type A domain"/>
    <property type="match status" value="1"/>
</dbReference>
<keyword evidence="4" id="KW-0378">Hydrolase</keyword>
<protein>
    <recommendedName>
        <fullName evidence="6">Chitin-binding type-3 domain-containing protein</fullName>
    </recommendedName>
</protein>
<dbReference type="InterPro" id="IPR036465">
    <property type="entry name" value="vWFA_dom_sf"/>
</dbReference>
<dbReference type="Gene3D" id="2.10.10.20">
    <property type="entry name" value="Carbohydrate-binding module superfamily 5/12"/>
    <property type="match status" value="2"/>
</dbReference>
<dbReference type="InterPro" id="IPR053784">
    <property type="entry name" value="Choice_anch_U_dom"/>
</dbReference>
<comment type="caution">
    <text evidence="7">The sequence shown here is derived from an EMBL/GenBank/DDBJ whole genome shotgun (WGS) entry which is preliminary data.</text>
</comment>
<comment type="subcellular location">
    <subcellularLocation>
        <location evidence="1">Secreted</location>
    </subcellularLocation>
</comment>
<dbReference type="CDD" id="cd12214">
    <property type="entry name" value="ChiA1_BD"/>
    <property type="match status" value="2"/>
</dbReference>
<dbReference type="SMART" id="SM00495">
    <property type="entry name" value="ChtBD3"/>
    <property type="match status" value="2"/>
</dbReference>
<dbReference type="PANTHER" id="PTHR14905:SF7">
    <property type="entry name" value="VON WILLEBRAND FACTOR A DOMAIN-CONTAINING PROTEIN 7"/>
    <property type="match status" value="1"/>
</dbReference>
<feature type="compositionally biased region" description="Polar residues" evidence="5">
    <location>
        <begin position="596"/>
        <end position="606"/>
    </location>
</feature>
<organism evidence="7 8">
    <name type="scientific">Deefgea chitinilytica</name>
    <dbReference type="NCBI Taxonomy" id="570276"/>
    <lineage>
        <taxon>Bacteria</taxon>
        <taxon>Pseudomonadati</taxon>
        <taxon>Pseudomonadota</taxon>
        <taxon>Betaproteobacteria</taxon>
        <taxon>Neisseriales</taxon>
        <taxon>Chitinibacteraceae</taxon>
        <taxon>Deefgea</taxon>
    </lineage>
</organism>
<feature type="compositionally biased region" description="Basic and acidic residues" evidence="5">
    <location>
        <begin position="608"/>
        <end position="619"/>
    </location>
</feature>
<dbReference type="InterPro" id="IPR003610">
    <property type="entry name" value="CBM5/12"/>
</dbReference>
<dbReference type="EMBL" id="WOFE01000002">
    <property type="protein sequence ID" value="MBM5571105.1"/>
    <property type="molecule type" value="Genomic_DNA"/>
</dbReference>
<keyword evidence="2" id="KW-0964">Secreted</keyword>
<dbReference type="Pfam" id="PF02839">
    <property type="entry name" value="CBM_5_12"/>
    <property type="match status" value="2"/>
</dbReference>
<feature type="domain" description="Chitin-binding type-3" evidence="6">
    <location>
        <begin position="783"/>
        <end position="831"/>
    </location>
</feature>
<evidence type="ECO:0000256" key="2">
    <source>
        <dbReference type="ARBA" id="ARBA00022525"/>
    </source>
</evidence>
<evidence type="ECO:0000313" key="7">
    <source>
        <dbReference type="EMBL" id="MBM5571105.1"/>
    </source>
</evidence>
<evidence type="ECO:0000256" key="3">
    <source>
        <dbReference type="ARBA" id="ARBA00022729"/>
    </source>
</evidence>
<dbReference type="Proteomes" id="UP001195660">
    <property type="component" value="Unassembled WGS sequence"/>
</dbReference>
<evidence type="ECO:0000256" key="1">
    <source>
        <dbReference type="ARBA" id="ARBA00004613"/>
    </source>
</evidence>
<gene>
    <name evidence="7" type="ORF">GM173_05860</name>
</gene>
<dbReference type="Pfam" id="PF25106">
    <property type="entry name" value="VWA_4"/>
    <property type="match status" value="1"/>
</dbReference>
<reference evidence="7 8" key="1">
    <citation type="submission" date="2019-11" db="EMBL/GenBank/DDBJ databases">
        <title>Novel Deefgea species.</title>
        <authorList>
            <person name="Han J.-H."/>
        </authorList>
    </citation>
    <scope>NUCLEOTIDE SEQUENCE [LARGE SCALE GENOMIC DNA]</scope>
    <source>
        <strain evidence="7 8">LMG 24817</strain>
    </source>
</reference>
<name>A0ABS2CBT2_9NEIS</name>